<organism evidence="2">
    <name type="scientific">Anguilla anguilla</name>
    <name type="common">European freshwater eel</name>
    <name type="synonym">Muraena anguilla</name>
    <dbReference type="NCBI Taxonomy" id="7936"/>
    <lineage>
        <taxon>Eukaryota</taxon>
        <taxon>Metazoa</taxon>
        <taxon>Chordata</taxon>
        <taxon>Craniata</taxon>
        <taxon>Vertebrata</taxon>
        <taxon>Euteleostomi</taxon>
        <taxon>Actinopterygii</taxon>
        <taxon>Neopterygii</taxon>
        <taxon>Teleostei</taxon>
        <taxon>Anguilliformes</taxon>
        <taxon>Anguillidae</taxon>
        <taxon>Anguilla</taxon>
    </lineage>
</organism>
<reference evidence="2" key="1">
    <citation type="submission" date="2014-11" db="EMBL/GenBank/DDBJ databases">
        <authorList>
            <person name="Amaro Gonzalez C."/>
        </authorList>
    </citation>
    <scope>NUCLEOTIDE SEQUENCE</scope>
</reference>
<keyword evidence="1" id="KW-0812">Transmembrane</keyword>
<protein>
    <submittedName>
        <fullName evidence="2">Uncharacterized protein</fullName>
    </submittedName>
</protein>
<evidence type="ECO:0000313" key="2">
    <source>
        <dbReference type="EMBL" id="JAH84924.1"/>
    </source>
</evidence>
<dbReference type="EMBL" id="GBXM01023653">
    <property type="protein sequence ID" value="JAH84924.1"/>
    <property type="molecule type" value="Transcribed_RNA"/>
</dbReference>
<keyword evidence="1" id="KW-1133">Transmembrane helix</keyword>
<keyword evidence="1" id="KW-0472">Membrane</keyword>
<accession>A0A0E9W3H8</accession>
<dbReference type="AlphaFoldDB" id="A0A0E9W3H8"/>
<evidence type="ECO:0000256" key="1">
    <source>
        <dbReference type="SAM" id="Phobius"/>
    </source>
</evidence>
<proteinExistence type="predicted"/>
<name>A0A0E9W3H8_ANGAN</name>
<sequence length="48" mass="5583">MLISPENAEHCRIERPVLVIMLCYVIIYIFSFLPPSRLAAMEEIIFLS</sequence>
<feature type="transmembrane region" description="Helical" evidence="1">
    <location>
        <begin position="16"/>
        <end position="33"/>
    </location>
</feature>
<reference evidence="2" key="2">
    <citation type="journal article" date="2015" name="Fish Shellfish Immunol.">
        <title>Early steps in the European eel (Anguilla anguilla)-Vibrio vulnificus interaction in the gills: Role of the RtxA13 toxin.</title>
        <authorList>
            <person name="Callol A."/>
            <person name="Pajuelo D."/>
            <person name="Ebbesson L."/>
            <person name="Teles M."/>
            <person name="MacKenzie S."/>
            <person name="Amaro C."/>
        </authorList>
    </citation>
    <scope>NUCLEOTIDE SEQUENCE</scope>
</reference>